<sequence length="242" mass="28107">MNENMSERVVESDHIAAENDSLVENTETIVITKSQRKKAARLARMLENRKSKRQLERSRRKEKRLVMRASALGRVAVDMAYEHLMNESSIRKTISQLNFAMQRIGEPKIRSSTTLPIFGVKAKLFSTRYLATRNGMLSFWMIPFRNSGIKRRSSTLHLSLIMCCKQSKRTRPIHARLPIDEFVKLKTRKVLTINHVFEILLRFSESKDWEDSFFNVIPKRKGWKGCRRNSRISGGIGRSPAR</sequence>
<evidence type="ECO:0000256" key="2">
    <source>
        <dbReference type="ARBA" id="ARBA00022603"/>
    </source>
</evidence>
<protein>
    <recommendedName>
        <fullName evidence="1">tRNA (guanine(9)-N(1))-methyltransferase</fullName>
        <ecNumber evidence="1">2.1.1.221</ecNumber>
    </recommendedName>
</protein>
<dbReference type="EC" id="2.1.1.221" evidence="1"/>
<dbReference type="WBParaSite" id="jg24172">
    <property type="protein sequence ID" value="jg24172"/>
    <property type="gene ID" value="jg24172"/>
</dbReference>
<dbReference type="InterPro" id="IPR007356">
    <property type="entry name" value="tRNA_m1G_MeTrfase_euk"/>
</dbReference>
<dbReference type="PANTHER" id="PTHR13563">
    <property type="entry name" value="TRNA (GUANINE-9-) METHYLTRANSFERASE"/>
    <property type="match status" value="1"/>
</dbReference>
<organism evidence="7 8">
    <name type="scientific">Ditylenchus dipsaci</name>
    <dbReference type="NCBI Taxonomy" id="166011"/>
    <lineage>
        <taxon>Eukaryota</taxon>
        <taxon>Metazoa</taxon>
        <taxon>Ecdysozoa</taxon>
        <taxon>Nematoda</taxon>
        <taxon>Chromadorea</taxon>
        <taxon>Rhabditida</taxon>
        <taxon>Tylenchina</taxon>
        <taxon>Tylenchomorpha</taxon>
        <taxon>Sphaerularioidea</taxon>
        <taxon>Anguinidae</taxon>
        <taxon>Anguininae</taxon>
        <taxon>Ditylenchus</taxon>
    </lineage>
</organism>
<dbReference type="PANTHER" id="PTHR13563:SF13">
    <property type="entry name" value="TRNA METHYLTRANSFERASE 10 HOMOLOG A"/>
    <property type="match status" value="1"/>
</dbReference>
<dbReference type="GO" id="GO:0000049">
    <property type="term" value="F:tRNA binding"/>
    <property type="evidence" value="ECO:0007669"/>
    <property type="project" value="TreeGrafter"/>
</dbReference>
<keyword evidence="2" id="KW-0489">Methyltransferase</keyword>
<dbReference type="AlphaFoldDB" id="A0A915DY37"/>
<dbReference type="InterPro" id="IPR028564">
    <property type="entry name" value="MT_TRM10-typ"/>
</dbReference>
<name>A0A915DY37_9BILA</name>
<evidence type="ECO:0000256" key="4">
    <source>
        <dbReference type="ARBA" id="ARBA00022691"/>
    </source>
</evidence>
<dbReference type="GO" id="GO:0005654">
    <property type="term" value="C:nucleoplasm"/>
    <property type="evidence" value="ECO:0007669"/>
    <property type="project" value="TreeGrafter"/>
</dbReference>
<keyword evidence="3" id="KW-0808">Transferase</keyword>
<dbReference type="Proteomes" id="UP000887574">
    <property type="component" value="Unplaced"/>
</dbReference>
<reference evidence="8" key="1">
    <citation type="submission" date="2022-11" db="UniProtKB">
        <authorList>
            <consortium name="WormBaseParasite"/>
        </authorList>
    </citation>
    <scope>IDENTIFICATION</scope>
</reference>
<dbReference type="InterPro" id="IPR038459">
    <property type="entry name" value="MT_TRM10-typ_sf"/>
</dbReference>
<evidence type="ECO:0000259" key="6">
    <source>
        <dbReference type="PROSITE" id="PS51675"/>
    </source>
</evidence>
<dbReference type="GO" id="GO:0002939">
    <property type="term" value="P:tRNA N1-guanine methylation"/>
    <property type="evidence" value="ECO:0007669"/>
    <property type="project" value="TreeGrafter"/>
</dbReference>
<evidence type="ECO:0000313" key="7">
    <source>
        <dbReference type="Proteomes" id="UP000887574"/>
    </source>
</evidence>
<evidence type="ECO:0000313" key="8">
    <source>
        <dbReference type="WBParaSite" id="jg24172"/>
    </source>
</evidence>
<evidence type="ECO:0000256" key="3">
    <source>
        <dbReference type="ARBA" id="ARBA00022679"/>
    </source>
</evidence>
<proteinExistence type="predicted"/>
<dbReference type="Gene3D" id="3.40.1280.30">
    <property type="match status" value="1"/>
</dbReference>
<evidence type="ECO:0000256" key="5">
    <source>
        <dbReference type="ARBA" id="ARBA00048434"/>
    </source>
</evidence>
<accession>A0A915DY37</accession>
<keyword evidence="4" id="KW-0949">S-adenosyl-L-methionine</keyword>
<comment type="catalytic activity">
    <reaction evidence="5">
        <text>guanosine(9) in tRNA + S-adenosyl-L-methionine = N(1)-methylguanosine(9) in tRNA + S-adenosyl-L-homocysteine + H(+)</text>
        <dbReference type="Rhea" id="RHEA:43156"/>
        <dbReference type="Rhea" id="RHEA-COMP:10367"/>
        <dbReference type="Rhea" id="RHEA-COMP:10368"/>
        <dbReference type="ChEBI" id="CHEBI:15378"/>
        <dbReference type="ChEBI" id="CHEBI:57856"/>
        <dbReference type="ChEBI" id="CHEBI:59789"/>
        <dbReference type="ChEBI" id="CHEBI:73542"/>
        <dbReference type="ChEBI" id="CHEBI:74269"/>
        <dbReference type="EC" id="2.1.1.221"/>
    </reaction>
</comment>
<feature type="domain" description="SAM-dependent MTase TRM10-type" evidence="6">
    <location>
        <begin position="175"/>
        <end position="224"/>
    </location>
</feature>
<dbReference type="GO" id="GO:0008168">
    <property type="term" value="F:methyltransferase activity"/>
    <property type="evidence" value="ECO:0007669"/>
    <property type="project" value="UniProtKB-KW"/>
</dbReference>
<keyword evidence="7" id="KW-1185">Reference proteome</keyword>
<evidence type="ECO:0000256" key="1">
    <source>
        <dbReference type="ARBA" id="ARBA00012797"/>
    </source>
</evidence>
<dbReference type="PROSITE" id="PS51675">
    <property type="entry name" value="SAM_MT_TRM10"/>
    <property type="match status" value="1"/>
</dbReference>